<accession>A0A9P6Q2U5</accession>
<evidence type="ECO:0000256" key="7">
    <source>
        <dbReference type="ARBA" id="ARBA00022840"/>
    </source>
</evidence>
<dbReference type="EC" id="2.7.11.1" evidence="2"/>
<keyword evidence="16" id="KW-1185">Reference proteome</keyword>
<evidence type="ECO:0000256" key="3">
    <source>
        <dbReference type="ARBA" id="ARBA00022527"/>
    </source>
</evidence>
<comment type="catalytic activity">
    <reaction evidence="10">
        <text>L-seryl-[protein] + ATP = O-phospho-L-seryl-[protein] + ADP + H(+)</text>
        <dbReference type="Rhea" id="RHEA:17989"/>
        <dbReference type="Rhea" id="RHEA-COMP:9863"/>
        <dbReference type="Rhea" id="RHEA-COMP:11604"/>
        <dbReference type="ChEBI" id="CHEBI:15378"/>
        <dbReference type="ChEBI" id="CHEBI:29999"/>
        <dbReference type="ChEBI" id="CHEBI:30616"/>
        <dbReference type="ChEBI" id="CHEBI:83421"/>
        <dbReference type="ChEBI" id="CHEBI:456216"/>
        <dbReference type="EC" id="2.7.11.1"/>
    </reaction>
</comment>
<dbReference type="InterPro" id="IPR031559">
    <property type="entry name" value="SMG1"/>
</dbReference>
<feature type="compositionally biased region" description="Low complexity" evidence="11">
    <location>
        <begin position="2013"/>
        <end position="2032"/>
    </location>
</feature>
<feature type="region of interest" description="Disordered" evidence="11">
    <location>
        <begin position="2013"/>
        <end position="2104"/>
    </location>
</feature>
<evidence type="ECO:0000256" key="5">
    <source>
        <dbReference type="ARBA" id="ARBA00022741"/>
    </source>
</evidence>
<gene>
    <name evidence="15" type="primary">SMG1</name>
    <name evidence="15" type="ORF">DFQ27_004088</name>
</gene>
<protein>
    <recommendedName>
        <fullName evidence="2">non-specific serine/threonine protein kinase</fullName>
        <ecNumber evidence="2">2.7.11.1</ecNumber>
    </recommendedName>
</protein>
<reference evidence="15" key="1">
    <citation type="journal article" date="2020" name="Fungal Divers.">
        <title>Resolving the Mortierellaceae phylogeny through synthesis of multi-gene phylogenetics and phylogenomics.</title>
        <authorList>
            <person name="Vandepol N."/>
            <person name="Liber J."/>
            <person name="Desiro A."/>
            <person name="Na H."/>
            <person name="Kennedy M."/>
            <person name="Barry K."/>
            <person name="Grigoriev I.V."/>
            <person name="Miller A.N."/>
            <person name="O'Donnell K."/>
            <person name="Stajich J.E."/>
            <person name="Bonito G."/>
        </authorList>
    </citation>
    <scope>NUCLEOTIDE SEQUENCE</scope>
    <source>
        <strain evidence="15">BC1065</strain>
    </source>
</reference>
<evidence type="ECO:0000259" key="13">
    <source>
        <dbReference type="PROSITE" id="PS51189"/>
    </source>
</evidence>
<dbReference type="PROSITE" id="PS51190">
    <property type="entry name" value="FATC"/>
    <property type="match status" value="1"/>
</dbReference>
<dbReference type="InterPro" id="IPR003152">
    <property type="entry name" value="FATC_dom"/>
</dbReference>
<dbReference type="InterPro" id="IPR000403">
    <property type="entry name" value="PI3/4_kinase_cat_dom"/>
</dbReference>
<name>A0A9P6Q2U5_9FUNG</name>
<evidence type="ECO:0000256" key="9">
    <source>
        <dbReference type="ARBA" id="ARBA00047899"/>
    </source>
</evidence>
<comment type="caution">
    <text evidence="15">The sequence shown here is derived from an EMBL/GenBank/DDBJ whole genome shotgun (WGS) entry which is preliminary data.</text>
</comment>
<dbReference type="InterPro" id="IPR014009">
    <property type="entry name" value="PIK_FAT"/>
</dbReference>
<organism evidence="15 16">
    <name type="scientific">Actinomortierella ambigua</name>
    <dbReference type="NCBI Taxonomy" id="1343610"/>
    <lineage>
        <taxon>Eukaryota</taxon>
        <taxon>Fungi</taxon>
        <taxon>Fungi incertae sedis</taxon>
        <taxon>Mucoromycota</taxon>
        <taxon>Mortierellomycotina</taxon>
        <taxon>Mortierellomycetes</taxon>
        <taxon>Mortierellales</taxon>
        <taxon>Mortierellaceae</taxon>
        <taxon>Actinomortierella</taxon>
    </lineage>
</organism>
<evidence type="ECO:0000313" key="15">
    <source>
        <dbReference type="EMBL" id="KAG0259388.1"/>
    </source>
</evidence>
<dbReference type="SUPFAM" id="SSF56112">
    <property type="entry name" value="Protein kinase-like (PK-like)"/>
    <property type="match status" value="1"/>
</dbReference>
<dbReference type="SMART" id="SM01343">
    <property type="entry name" value="FATC"/>
    <property type="match status" value="1"/>
</dbReference>
<dbReference type="EMBL" id="JAAAJB010000286">
    <property type="protein sequence ID" value="KAG0259388.1"/>
    <property type="molecule type" value="Genomic_DNA"/>
</dbReference>
<dbReference type="Gene3D" id="1.10.1070.11">
    <property type="entry name" value="Phosphatidylinositol 3-/4-kinase, catalytic domain"/>
    <property type="match status" value="1"/>
</dbReference>
<keyword evidence="8" id="KW-0866">Nonsense-mediated mRNA decay</keyword>
<evidence type="ECO:0000256" key="11">
    <source>
        <dbReference type="SAM" id="MobiDB-lite"/>
    </source>
</evidence>
<evidence type="ECO:0000313" key="16">
    <source>
        <dbReference type="Proteomes" id="UP000807716"/>
    </source>
</evidence>
<dbReference type="InterPro" id="IPR039414">
    <property type="entry name" value="SMG1_PIKKc"/>
</dbReference>
<dbReference type="GO" id="GO:0005524">
    <property type="term" value="F:ATP binding"/>
    <property type="evidence" value="ECO:0007669"/>
    <property type="project" value="UniProtKB-KW"/>
</dbReference>
<dbReference type="Pfam" id="PF15785">
    <property type="entry name" value="SMG1"/>
    <property type="match status" value="1"/>
</dbReference>
<dbReference type="CDD" id="cd05170">
    <property type="entry name" value="PIKKc_SMG1"/>
    <property type="match status" value="1"/>
</dbReference>
<keyword evidence="5" id="KW-0547">Nucleotide-binding</keyword>
<evidence type="ECO:0000259" key="14">
    <source>
        <dbReference type="PROSITE" id="PS51190"/>
    </source>
</evidence>
<dbReference type="InterPro" id="IPR016024">
    <property type="entry name" value="ARM-type_fold"/>
</dbReference>
<evidence type="ECO:0000256" key="2">
    <source>
        <dbReference type="ARBA" id="ARBA00012513"/>
    </source>
</evidence>
<feature type="compositionally biased region" description="Low complexity" evidence="11">
    <location>
        <begin position="1809"/>
        <end position="1821"/>
    </location>
</feature>
<dbReference type="SUPFAM" id="SSF48371">
    <property type="entry name" value="ARM repeat"/>
    <property type="match status" value="1"/>
</dbReference>
<keyword evidence="4" id="KW-0808">Transferase</keyword>
<evidence type="ECO:0000256" key="8">
    <source>
        <dbReference type="ARBA" id="ARBA00023161"/>
    </source>
</evidence>
<feature type="compositionally biased region" description="Low complexity" evidence="11">
    <location>
        <begin position="2066"/>
        <end position="2104"/>
    </location>
</feature>
<comment type="similarity">
    <text evidence="1">Belongs to the PI3/PI4-kinase family.</text>
</comment>
<evidence type="ECO:0000256" key="6">
    <source>
        <dbReference type="ARBA" id="ARBA00022777"/>
    </source>
</evidence>
<proteinExistence type="inferred from homology"/>
<dbReference type="SMART" id="SM00146">
    <property type="entry name" value="PI3Kc"/>
    <property type="match status" value="1"/>
</dbReference>
<feature type="domain" description="FATC" evidence="14">
    <location>
        <begin position="2130"/>
        <end position="2162"/>
    </location>
</feature>
<evidence type="ECO:0000256" key="1">
    <source>
        <dbReference type="ARBA" id="ARBA00011031"/>
    </source>
</evidence>
<sequence length="2162" mass="242032">MSMHARNYTVPNHHTPVQAYVKPGTMQRVRWHPGNGHASSMDSRTIAEMLEAAVDALDHLENSTDLLPVLDHLIILADKDPSAWTPMFESILRLLISWHVDQTTSENARLRIDDVILACSRQWEAQRELGKSLLESFLTDLEDIMPDQDTDPVIVEDITPLLRCFVVIAKAWTSNTVLTPDIVGKILHPQKAFMRLRWKLCLESPELHRASFDIAILALTLTNTTPSNQSAIMSPTRSEKLWLLLYNEMKAIMDGYPSDSSLTKELPLNLIYDALNQVLEGYATSSPESEGSLPVNQTQKHYLHAWLELGHEADLDIKDLEGSALGFALNLTRQFITKWSLLPTSLKTCTIAWRVDILKCANEMSGEFSELPSWTLLRQALGCDLEKLLMIAGSDANEDIRGLLSNIFLLYFKTFGSIHQSAMLFSKLADRIPDICPNVSGSWRNVLFHANPFAFALLCSTSTSSESQRILKLNILKTPNSGTFRHYHFTTVLESFNPLTNNTSPSNELVETDSGSRANDVLEHHDAFLRLLHASQGYDFLARINAESGEDVLLRQDLNAVQYSSNLLTYWACWEAARYCMLSRLRTPYGGPQQTFDAFERLLNHLLSAPQIQDVGEKMTRMSQLRDYLCLLDRLELQIYNASTGSSLGILPSAPRSSVLFFRANRKVCDEWYSRVRNRLIEGAKLTGEHALLVRHGFTALSNHFNTLCKGAVGDIILWLDELERYLADLVGSLLVLDGSDAISGLYTWCRRAIKDLVRHSTKSKHARPESKFRNANLTDNQTAALSQVSLDWINAAVLRSQCRYEEAAAEAQKIFNTEAPSEPSPPTEHLVSQIVSSYSDIADYDSLLSFLDTIPQGSFSDQTVLWSEPNITLGFEELRTGDPDKAWQYLEEFYADESCAQDRRSATLEYEMAVGQVYVFTARALLETHQATDQLERYRLASLDCANPVAKYLVEGNLEDAKSIMLDVMMLNTPVCQIRTSLEEFMTTVSEIPRELRMRYLRKDLHYWTRLDALVDLAKQQFELARHNSDPFNTTTATTTTLEDDRFCATVEEFKLLLSKVARTTDCHHYTSNIFRVCQGAIAPGIRFEGAKAAMARHDYNSALLTSMSILDDLKSYTQSLTGETSSDDGKRQEEMSVLASKIYLKLAKWSRSSKPGLSAEDVDLYKRLLGFDLDPEVSKQTRIENITAECLQRAIDIGPSHRKAWFAFGSHHYKQGWGILDDLGSFRLSHPVAKRASADLASALAPLRVRDVNGHIKAIFGIFVRQCASAQPFDSVTTFSIMESQLHKLPGFTEKVVADVLGVFHNLLKSILEAYRLSVMSYFRFLQFTSEEYQCEAARTAKEARKAYSLHRSAWEEPASSVVSDEITATLRLLRLLAKHGGQLHDLYAENLKDINVHPWTNIIPQLFARLDHPEASVQSLIADLLRQIGEQSPQLIVFHCVVAANSAHNSAIQKELMAKIHIHLKQRHPTLVEEVVRLLRELERVTVLREETWYRKLVGLLPEIRAKLQSLTEQYQELSHIKGLAVEEKDMVMSDNYQRSLQPVLSQFDKLRDETLAASTESNHERWFVDTFGGRIRNALRYLSSPNDWSNLFYAFSLLKEICSDIGKELHSGRVLRLSDLSPSLATLDFSEINIPSRLPTYGGGGSSSRDDELDIRIQSFDQQVIVIPTKTKPKKLVLIGSDGKRYPFLFKGLEDLHLDERVMQLLRITNGMLDRDKEASARNLNARHYAVVPLGDNSGMIEWVESTVSLFTLFAKWQHREAMGARWMANVGAGNAAGGGGGGGGASAAAEEGGHSAPGGGGPTSGTNLTAAGNAAAPPQPPRATDLYHEKVAIALKRAGLPANHPRKLWPKSILLEVYQALVNDTPQDLLEREIWASSPTPKEWWGKSTNFARSTAVMSMIGYVIGLGDRHLDNILIDFRSGDLVHIDYNVCFEKGKRLRIPEVVPFRLTRNIMSSLGVLGVEGQFRIGCEQALKVMRKNKEILVTLLEAFVYDPLVDWQIDATAGTAGAAAAPPPLSTAAASSPAAMAPPFPPLGGELTDVSSRSYVSESSRGGHDLDDTSSSSLATSFSGMQLQGDGNQQQQQFSAAPQQHQQQQQHQRNAYAVNILRRVRHKLEGRDFDPQKKSKVTEQVERVIQEATSIDNLAMMYEGWTAWI</sequence>
<dbReference type="GO" id="GO:0000184">
    <property type="term" value="P:nuclear-transcribed mRNA catabolic process, nonsense-mediated decay"/>
    <property type="evidence" value="ECO:0007669"/>
    <property type="project" value="UniProtKB-KW"/>
</dbReference>
<evidence type="ECO:0000256" key="10">
    <source>
        <dbReference type="ARBA" id="ARBA00048679"/>
    </source>
</evidence>
<dbReference type="InterPro" id="IPR011009">
    <property type="entry name" value="Kinase-like_dom_sf"/>
</dbReference>
<dbReference type="OrthoDB" id="381190at2759"/>
<feature type="domain" description="FAT" evidence="13">
    <location>
        <begin position="788"/>
        <end position="1449"/>
    </location>
</feature>
<feature type="region of interest" description="Disordered" evidence="11">
    <location>
        <begin position="1782"/>
        <end position="1828"/>
    </location>
</feature>
<dbReference type="PROSITE" id="PS51189">
    <property type="entry name" value="FAT"/>
    <property type="match status" value="1"/>
</dbReference>
<dbReference type="Pfam" id="PF02260">
    <property type="entry name" value="FATC"/>
    <property type="match status" value="1"/>
</dbReference>
<dbReference type="InterPro" id="IPR050517">
    <property type="entry name" value="DDR_Repair_Kinase"/>
</dbReference>
<dbReference type="PANTHER" id="PTHR11139">
    <property type="entry name" value="ATAXIA TELANGIECTASIA MUTATED ATM -RELATED"/>
    <property type="match status" value="1"/>
</dbReference>
<keyword evidence="6 15" id="KW-0418">Kinase</keyword>
<keyword evidence="3" id="KW-0723">Serine/threonine-protein kinase</keyword>
<dbReference type="GO" id="GO:0005634">
    <property type="term" value="C:nucleus"/>
    <property type="evidence" value="ECO:0007669"/>
    <property type="project" value="TreeGrafter"/>
</dbReference>
<dbReference type="InterPro" id="IPR036940">
    <property type="entry name" value="PI3/4_kinase_cat_sf"/>
</dbReference>
<dbReference type="PANTHER" id="PTHR11139:SF71">
    <property type="entry name" value="SERINE_THREONINE-PROTEIN KINASE SMG1"/>
    <property type="match status" value="1"/>
</dbReference>
<dbReference type="InterPro" id="IPR018936">
    <property type="entry name" value="PI3/4_kinase_CS"/>
</dbReference>
<dbReference type="Proteomes" id="UP000807716">
    <property type="component" value="Unassembled WGS sequence"/>
</dbReference>
<dbReference type="PROSITE" id="PS50290">
    <property type="entry name" value="PI3_4_KINASE_3"/>
    <property type="match status" value="1"/>
</dbReference>
<dbReference type="PROSITE" id="PS00916">
    <property type="entry name" value="PI3_4_KINASE_2"/>
    <property type="match status" value="1"/>
</dbReference>
<feature type="domain" description="PI3K/PI4K catalytic" evidence="12">
    <location>
        <begin position="1664"/>
        <end position="2044"/>
    </location>
</feature>
<evidence type="ECO:0000259" key="12">
    <source>
        <dbReference type="PROSITE" id="PS50290"/>
    </source>
</evidence>
<dbReference type="GO" id="GO:0035556">
    <property type="term" value="P:intracellular signal transduction"/>
    <property type="evidence" value="ECO:0007669"/>
    <property type="project" value="UniProtKB-ARBA"/>
</dbReference>
<comment type="catalytic activity">
    <reaction evidence="9">
        <text>L-threonyl-[protein] + ATP = O-phospho-L-threonyl-[protein] + ADP + H(+)</text>
        <dbReference type="Rhea" id="RHEA:46608"/>
        <dbReference type="Rhea" id="RHEA-COMP:11060"/>
        <dbReference type="Rhea" id="RHEA-COMP:11605"/>
        <dbReference type="ChEBI" id="CHEBI:15378"/>
        <dbReference type="ChEBI" id="CHEBI:30013"/>
        <dbReference type="ChEBI" id="CHEBI:30616"/>
        <dbReference type="ChEBI" id="CHEBI:61977"/>
        <dbReference type="ChEBI" id="CHEBI:456216"/>
        <dbReference type="EC" id="2.7.11.1"/>
    </reaction>
</comment>
<feature type="compositionally biased region" description="Low complexity" evidence="11">
    <location>
        <begin position="2047"/>
        <end position="2057"/>
    </location>
</feature>
<evidence type="ECO:0000256" key="4">
    <source>
        <dbReference type="ARBA" id="ARBA00022679"/>
    </source>
</evidence>
<keyword evidence="7" id="KW-0067">ATP-binding</keyword>
<dbReference type="Gene3D" id="3.30.1010.10">
    <property type="entry name" value="Phosphatidylinositol 3-kinase Catalytic Subunit, Chain A, domain 4"/>
    <property type="match status" value="1"/>
</dbReference>
<dbReference type="Pfam" id="PF00454">
    <property type="entry name" value="PI3_PI4_kinase"/>
    <property type="match status" value="1"/>
</dbReference>
<dbReference type="GO" id="GO:0004674">
    <property type="term" value="F:protein serine/threonine kinase activity"/>
    <property type="evidence" value="ECO:0007669"/>
    <property type="project" value="UniProtKB-KW"/>
</dbReference>